<name>A0A816E5T7_9BILA</name>
<dbReference type="AlphaFoldDB" id="A0A816E5T7"/>
<feature type="non-terminal residue" evidence="1">
    <location>
        <position position="1"/>
    </location>
</feature>
<proteinExistence type="predicted"/>
<dbReference type="Proteomes" id="UP000681722">
    <property type="component" value="Unassembled WGS sequence"/>
</dbReference>
<evidence type="ECO:0000313" key="1">
    <source>
        <dbReference type="EMBL" id="CAF1643313.1"/>
    </source>
</evidence>
<reference evidence="1" key="1">
    <citation type="submission" date="2021-02" db="EMBL/GenBank/DDBJ databases">
        <authorList>
            <person name="Nowell W R."/>
        </authorList>
    </citation>
    <scope>NUCLEOTIDE SEQUENCE</scope>
</reference>
<gene>
    <name evidence="1" type="ORF">GPM918_LOCUS45069</name>
    <name evidence="2" type="ORF">SRO942_LOCUS47278</name>
</gene>
<evidence type="ECO:0000313" key="2">
    <source>
        <dbReference type="EMBL" id="CAF4558371.1"/>
    </source>
</evidence>
<comment type="caution">
    <text evidence="1">The sequence shown here is derived from an EMBL/GenBank/DDBJ whole genome shotgun (WGS) entry which is preliminary data.</text>
</comment>
<protein>
    <submittedName>
        <fullName evidence="1">Uncharacterized protein</fullName>
    </submittedName>
</protein>
<accession>A0A816E5T7</accession>
<dbReference type="EMBL" id="CAJNOQ010048228">
    <property type="protein sequence ID" value="CAF1643313.1"/>
    <property type="molecule type" value="Genomic_DNA"/>
</dbReference>
<sequence length="58" mass="6873">PHLYLTSNETDYNLLFSDLLEFDSLYVKPLFGDCLWTTDEYVIDYLYNTSMVLRQGIL</sequence>
<evidence type="ECO:0000313" key="3">
    <source>
        <dbReference type="Proteomes" id="UP000663829"/>
    </source>
</evidence>
<keyword evidence="3" id="KW-1185">Reference proteome</keyword>
<organism evidence="1 3">
    <name type="scientific">Didymodactylos carnosus</name>
    <dbReference type="NCBI Taxonomy" id="1234261"/>
    <lineage>
        <taxon>Eukaryota</taxon>
        <taxon>Metazoa</taxon>
        <taxon>Spiralia</taxon>
        <taxon>Gnathifera</taxon>
        <taxon>Rotifera</taxon>
        <taxon>Eurotatoria</taxon>
        <taxon>Bdelloidea</taxon>
        <taxon>Philodinida</taxon>
        <taxon>Philodinidae</taxon>
        <taxon>Didymodactylos</taxon>
    </lineage>
</organism>
<dbReference type="Proteomes" id="UP000663829">
    <property type="component" value="Unassembled WGS sequence"/>
</dbReference>
<dbReference type="EMBL" id="CAJOBC010117441">
    <property type="protein sequence ID" value="CAF4558371.1"/>
    <property type="molecule type" value="Genomic_DNA"/>
</dbReference>